<comment type="caution">
    <text evidence="4">The sequence shown here is derived from an EMBL/GenBank/DDBJ whole genome shotgun (WGS) entry which is preliminary data.</text>
</comment>
<dbReference type="InterPro" id="IPR002110">
    <property type="entry name" value="Ankyrin_rpt"/>
</dbReference>
<name>A0A5J9WCQ7_9POAL</name>
<accession>A0A5J9WCQ7</accession>
<evidence type="ECO:0000256" key="1">
    <source>
        <dbReference type="ARBA" id="ARBA00022737"/>
    </source>
</evidence>
<dbReference type="PROSITE" id="PS50297">
    <property type="entry name" value="ANK_REP_REGION"/>
    <property type="match status" value="1"/>
</dbReference>
<keyword evidence="1" id="KW-0677">Repeat</keyword>
<proteinExistence type="predicted"/>
<dbReference type="OrthoDB" id="10040922at2759"/>
<keyword evidence="5" id="KW-1185">Reference proteome</keyword>
<dbReference type="Gramene" id="TVU45190">
    <property type="protein sequence ID" value="TVU45190"/>
    <property type="gene ID" value="EJB05_04666"/>
</dbReference>
<reference evidence="4 5" key="1">
    <citation type="journal article" date="2019" name="Sci. Rep.">
        <title>A high-quality genome of Eragrostis curvula grass provides insights into Poaceae evolution and supports new strategies to enhance forage quality.</title>
        <authorList>
            <person name="Carballo J."/>
            <person name="Santos B.A.C.M."/>
            <person name="Zappacosta D."/>
            <person name="Garbus I."/>
            <person name="Selva J.P."/>
            <person name="Gallo C.A."/>
            <person name="Diaz A."/>
            <person name="Albertini E."/>
            <person name="Caccamo M."/>
            <person name="Echenique V."/>
        </authorList>
    </citation>
    <scope>NUCLEOTIDE SEQUENCE [LARGE SCALE GENOMIC DNA]</scope>
    <source>
        <strain evidence="5">cv. Victoria</strain>
        <tissue evidence="4">Leaf</tissue>
    </source>
</reference>
<dbReference type="EMBL" id="RWGY01000004">
    <property type="protein sequence ID" value="TVU45190.1"/>
    <property type="molecule type" value="Genomic_DNA"/>
</dbReference>
<dbReference type="SMART" id="SM00248">
    <property type="entry name" value="ANK"/>
    <property type="match status" value="3"/>
</dbReference>
<feature type="repeat" description="ANK" evidence="3">
    <location>
        <begin position="80"/>
        <end position="112"/>
    </location>
</feature>
<dbReference type="PANTHER" id="PTHR24186">
    <property type="entry name" value="PROTEIN PHOSPHATASE 1 REGULATORY SUBUNIT"/>
    <property type="match status" value="1"/>
</dbReference>
<protein>
    <submittedName>
        <fullName evidence="4">Uncharacterized protein</fullName>
    </submittedName>
</protein>
<dbReference type="GO" id="GO:0005886">
    <property type="term" value="C:plasma membrane"/>
    <property type="evidence" value="ECO:0007669"/>
    <property type="project" value="TreeGrafter"/>
</dbReference>
<gene>
    <name evidence="4" type="ORF">EJB05_04666</name>
</gene>
<dbReference type="Proteomes" id="UP000324897">
    <property type="component" value="Chromosome 5"/>
</dbReference>
<dbReference type="PROSITE" id="PS50088">
    <property type="entry name" value="ANK_REPEAT"/>
    <property type="match status" value="2"/>
</dbReference>
<evidence type="ECO:0000313" key="5">
    <source>
        <dbReference type="Proteomes" id="UP000324897"/>
    </source>
</evidence>
<evidence type="ECO:0000256" key="3">
    <source>
        <dbReference type="PROSITE-ProRule" id="PRU00023"/>
    </source>
</evidence>
<feature type="repeat" description="ANK" evidence="3">
    <location>
        <begin position="45"/>
        <end position="77"/>
    </location>
</feature>
<dbReference type="Pfam" id="PF12796">
    <property type="entry name" value="Ank_2"/>
    <property type="match status" value="2"/>
</dbReference>
<dbReference type="PANTHER" id="PTHR24186:SF50">
    <property type="entry name" value="ANKYRIN REPEAT-CONTAINING PROTEIN ITN1-LIKE ISOFORM X1"/>
    <property type="match status" value="1"/>
</dbReference>
<dbReference type="Gene3D" id="1.25.40.20">
    <property type="entry name" value="Ankyrin repeat-containing domain"/>
    <property type="match status" value="1"/>
</dbReference>
<keyword evidence="2 3" id="KW-0040">ANK repeat</keyword>
<dbReference type="SUPFAM" id="SSF48403">
    <property type="entry name" value="Ankyrin repeat"/>
    <property type="match status" value="1"/>
</dbReference>
<organism evidence="4 5">
    <name type="scientific">Eragrostis curvula</name>
    <name type="common">weeping love grass</name>
    <dbReference type="NCBI Taxonomy" id="38414"/>
    <lineage>
        <taxon>Eukaryota</taxon>
        <taxon>Viridiplantae</taxon>
        <taxon>Streptophyta</taxon>
        <taxon>Embryophyta</taxon>
        <taxon>Tracheophyta</taxon>
        <taxon>Spermatophyta</taxon>
        <taxon>Magnoliopsida</taxon>
        <taxon>Liliopsida</taxon>
        <taxon>Poales</taxon>
        <taxon>Poaceae</taxon>
        <taxon>PACMAD clade</taxon>
        <taxon>Chloridoideae</taxon>
        <taxon>Eragrostideae</taxon>
        <taxon>Eragrostidinae</taxon>
        <taxon>Eragrostis</taxon>
    </lineage>
</organism>
<sequence length="150" mass="16835">MAALEGLANFVRMIIDQVWSTMSSCRIVEILLEKRPELIDLTNSDGHNALHYAAQKNHPRAVELLLSKQSELAYMRNLKNLWSPLHMAAHYGSTDAIKALLRHCPDVAETVDSSGRNAFHVAVVSNKVTTLKRLLRHVREASGGFEPRRP</sequence>
<evidence type="ECO:0000313" key="4">
    <source>
        <dbReference type="EMBL" id="TVU45190.1"/>
    </source>
</evidence>
<dbReference type="InterPro" id="IPR036770">
    <property type="entry name" value="Ankyrin_rpt-contain_sf"/>
</dbReference>
<feature type="non-terminal residue" evidence="4">
    <location>
        <position position="1"/>
    </location>
</feature>
<dbReference type="AlphaFoldDB" id="A0A5J9WCQ7"/>
<evidence type="ECO:0000256" key="2">
    <source>
        <dbReference type="ARBA" id="ARBA00023043"/>
    </source>
</evidence>